<gene>
    <name evidence="2" type="ORF">KUV50_05835</name>
</gene>
<dbReference type="AlphaFoldDB" id="A0A953LAJ5"/>
<name>A0A953LAJ5_9BACT</name>
<proteinExistence type="predicted"/>
<evidence type="ECO:0000313" key="2">
    <source>
        <dbReference type="EMBL" id="MBY5957641.1"/>
    </source>
</evidence>
<dbReference type="Gene3D" id="2.130.10.130">
    <property type="entry name" value="Integrin alpha, N-terminal"/>
    <property type="match status" value="2"/>
</dbReference>
<dbReference type="RefSeq" id="WP_222579159.1">
    <property type="nucleotide sequence ID" value="NZ_JAHVHU010000005.1"/>
</dbReference>
<evidence type="ECO:0000313" key="3">
    <source>
        <dbReference type="Proteomes" id="UP000753961"/>
    </source>
</evidence>
<dbReference type="PANTHER" id="PTHR44103">
    <property type="entry name" value="PROPROTEIN CONVERTASE P"/>
    <property type="match status" value="1"/>
</dbReference>
<dbReference type="Proteomes" id="UP000753961">
    <property type="component" value="Unassembled WGS sequence"/>
</dbReference>
<protein>
    <submittedName>
        <fullName evidence="2">VCBS repeat-containing protein</fullName>
    </submittedName>
</protein>
<keyword evidence="3" id="KW-1185">Reference proteome</keyword>
<reference evidence="2" key="1">
    <citation type="submission" date="2021-06" db="EMBL/GenBank/DDBJ databases">
        <title>44 bacteria genomes isolated from Dapeng, Shenzhen.</title>
        <authorList>
            <person name="Zheng W."/>
            <person name="Yu S."/>
            <person name="Huang Y."/>
        </authorList>
    </citation>
    <scope>NUCLEOTIDE SEQUENCE</scope>
    <source>
        <strain evidence="2">DP5N28-2</strain>
    </source>
</reference>
<dbReference type="EMBL" id="JAHVHU010000005">
    <property type="protein sequence ID" value="MBY5957641.1"/>
    <property type="molecule type" value="Genomic_DNA"/>
</dbReference>
<dbReference type="Pfam" id="PF13517">
    <property type="entry name" value="FG-GAP_3"/>
    <property type="match status" value="2"/>
</dbReference>
<dbReference type="InterPro" id="IPR013517">
    <property type="entry name" value="FG-GAP"/>
</dbReference>
<sequence>MSQPLSFYLFAFLVLVGLSCSPKIVPTSEFELSHSGLQKLKYNHPGLLVDLDVGFKSVPLPMDFDGDGDLDLLISASGSYVESGIFYFENISGNVDHPVFRQGQRLSSDRFRLGYDGKFFAVSQVEDHIHVLTPDRVNEQLLLYADVPENVFWNRIKLPVNATGHVENTNYNTWKMIDFDHDGRYDLVSSPTTPSGSYLLFFKNEGSNEQPDYALPQKIRTISGVPIGKDYYLEVPLADYDGDGDLDYVAVTPFGGIVYFQNSGTPSSHEFEEEHQLAYRGENIQFYSRYGGAIKLRAVDFNQDGHIDIIAGDEEGKVSFIQNTGQLVNGIPEFLPPVFFQQEAKFMDLGALVAPRVFDWDGDGLDDILCGNGAGDVLFVKNRGGYPPKWDAPKLLEAGGVPLRILQDEALPNTEDPHWGYTTIDVGDWTNNGLPDILVNDHNGNIVWVENTGTKKNPRLKAPKPLYVEWDGVPQKPAWTPGVSEGNGLLAPWRTSPFIMDFNEDGLPDLVMLDYEGYLVVYPRKVTDDGMILDHPQRNFISPDGQPILLNQRTGSSHGRLKITFTDWDGDGLKDLVFSSKPAVDWMKNLGMKDGKMVLQYMGRVVSRTLMGHTDGPVTPDFNQDGIPDLLVGTETGVLYYWERWDQNITTTMKTDGNQKPAAYKYFKR</sequence>
<dbReference type="PANTHER" id="PTHR44103:SF1">
    <property type="entry name" value="PROPROTEIN CONVERTASE P"/>
    <property type="match status" value="1"/>
</dbReference>
<accession>A0A953LAJ5</accession>
<evidence type="ECO:0000256" key="1">
    <source>
        <dbReference type="ARBA" id="ARBA00022729"/>
    </source>
</evidence>
<dbReference type="SUPFAM" id="SSF69318">
    <property type="entry name" value="Integrin alpha N-terminal domain"/>
    <property type="match status" value="2"/>
</dbReference>
<keyword evidence="1" id="KW-0732">Signal</keyword>
<comment type="caution">
    <text evidence="2">The sequence shown here is derived from an EMBL/GenBank/DDBJ whole genome shotgun (WGS) entry which is preliminary data.</text>
</comment>
<dbReference type="InterPro" id="IPR028994">
    <property type="entry name" value="Integrin_alpha_N"/>
</dbReference>
<organism evidence="2 3">
    <name type="scientific">Membranihabitans marinus</name>
    <dbReference type="NCBI Taxonomy" id="1227546"/>
    <lineage>
        <taxon>Bacteria</taxon>
        <taxon>Pseudomonadati</taxon>
        <taxon>Bacteroidota</taxon>
        <taxon>Saprospiria</taxon>
        <taxon>Saprospirales</taxon>
        <taxon>Saprospiraceae</taxon>
        <taxon>Membranihabitans</taxon>
    </lineage>
</organism>